<evidence type="ECO:0000256" key="1">
    <source>
        <dbReference type="SAM" id="MobiDB-lite"/>
    </source>
</evidence>
<gene>
    <name evidence="2" type="ORF">CHRIB12_LOCUS3996</name>
</gene>
<dbReference type="EMBL" id="CAGKOT010000005">
    <property type="protein sequence ID" value="CAB5344752.1"/>
    <property type="molecule type" value="Genomic_DNA"/>
</dbReference>
<evidence type="ECO:0000313" key="3">
    <source>
        <dbReference type="Proteomes" id="UP000684084"/>
    </source>
</evidence>
<organism evidence="2 3">
    <name type="scientific">Rhizophagus irregularis</name>
    <dbReference type="NCBI Taxonomy" id="588596"/>
    <lineage>
        <taxon>Eukaryota</taxon>
        <taxon>Fungi</taxon>
        <taxon>Fungi incertae sedis</taxon>
        <taxon>Mucoromycota</taxon>
        <taxon>Glomeromycotina</taxon>
        <taxon>Glomeromycetes</taxon>
        <taxon>Glomerales</taxon>
        <taxon>Glomeraceae</taxon>
        <taxon>Rhizophagus</taxon>
    </lineage>
</organism>
<protein>
    <submittedName>
        <fullName evidence="2">Uncharacterized protein</fullName>
    </submittedName>
</protein>
<comment type="caution">
    <text evidence="2">The sequence shown here is derived from an EMBL/GenBank/DDBJ whole genome shotgun (WGS) entry which is preliminary data.</text>
</comment>
<evidence type="ECO:0000313" key="2">
    <source>
        <dbReference type="EMBL" id="CAB5344752.1"/>
    </source>
</evidence>
<dbReference type="AlphaFoldDB" id="A0A915YVH0"/>
<proteinExistence type="predicted"/>
<dbReference type="Proteomes" id="UP000684084">
    <property type="component" value="Unassembled WGS sequence"/>
</dbReference>
<accession>A0A915YVH0</accession>
<sequence length="81" mass="9029">MTKILSIDNKENEMGNINDSENVDKDPGGESSLLIDATISSQSSSPSPSEECWFLSSPLSQVKFYEITILSNPYNDKYSYK</sequence>
<reference evidence="2" key="1">
    <citation type="submission" date="2020-05" db="EMBL/GenBank/DDBJ databases">
        <authorList>
            <person name="Rincon C."/>
            <person name="Sanders R I."/>
            <person name="Robbins C."/>
            <person name="Chaturvedi A."/>
        </authorList>
    </citation>
    <scope>NUCLEOTIDE SEQUENCE</scope>
    <source>
        <strain evidence="2">CHB12</strain>
    </source>
</reference>
<name>A0A915YVH0_9GLOM</name>
<feature type="region of interest" description="Disordered" evidence="1">
    <location>
        <begin position="1"/>
        <end position="32"/>
    </location>
</feature>